<reference evidence="8" key="1">
    <citation type="submission" date="2018-06" db="EMBL/GenBank/DDBJ databases">
        <authorList>
            <person name="Zhirakovskaya E."/>
        </authorList>
    </citation>
    <scope>NUCLEOTIDE SEQUENCE</scope>
</reference>
<evidence type="ECO:0000256" key="3">
    <source>
        <dbReference type="ARBA" id="ARBA00022448"/>
    </source>
</evidence>
<protein>
    <recommendedName>
        <fullName evidence="9">Sodium:solute symporter family protein</fullName>
    </recommendedName>
</protein>
<feature type="transmembrane region" description="Helical" evidence="7">
    <location>
        <begin position="544"/>
        <end position="567"/>
    </location>
</feature>
<dbReference type="GO" id="GO:0005886">
    <property type="term" value="C:plasma membrane"/>
    <property type="evidence" value="ECO:0007669"/>
    <property type="project" value="TreeGrafter"/>
</dbReference>
<dbReference type="PANTHER" id="PTHR48086:SF7">
    <property type="entry name" value="SODIUM-SOLUTE SYMPORTER-RELATED"/>
    <property type="match status" value="1"/>
</dbReference>
<keyword evidence="4 7" id="KW-0812">Transmembrane</keyword>
<organism evidence="8">
    <name type="scientific">hydrothermal vent metagenome</name>
    <dbReference type="NCBI Taxonomy" id="652676"/>
    <lineage>
        <taxon>unclassified sequences</taxon>
        <taxon>metagenomes</taxon>
        <taxon>ecological metagenomes</taxon>
    </lineage>
</organism>
<gene>
    <name evidence="8" type="ORF">MNBD_PLANCTO02-763</name>
</gene>
<evidence type="ECO:0000256" key="4">
    <source>
        <dbReference type="ARBA" id="ARBA00022692"/>
    </source>
</evidence>
<dbReference type="CDD" id="cd10322">
    <property type="entry name" value="SLC5sbd"/>
    <property type="match status" value="1"/>
</dbReference>
<dbReference type="Pfam" id="PF00474">
    <property type="entry name" value="SSF"/>
    <property type="match status" value="1"/>
</dbReference>
<dbReference type="InterPro" id="IPR050277">
    <property type="entry name" value="Sodium:Solute_Symporter"/>
</dbReference>
<evidence type="ECO:0000313" key="8">
    <source>
        <dbReference type="EMBL" id="VAX42604.1"/>
    </source>
</evidence>
<feature type="transmembrane region" description="Helical" evidence="7">
    <location>
        <begin position="252"/>
        <end position="270"/>
    </location>
</feature>
<feature type="transmembrane region" description="Helical" evidence="7">
    <location>
        <begin position="135"/>
        <end position="159"/>
    </location>
</feature>
<feature type="transmembrane region" description="Helical" evidence="7">
    <location>
        <begin position="505"/>
        <end position="524"/>
    </location>
</feature>
<feature type="transmembrane region" description="Helical" evidence="7">
    <location>
        <begin position="32"/>
        <end position="51"/>
    </location>
</feature>
<dbReference type="GO" id="GO:0022857">
    <property type="term" value="F:transmembrane transporter activity"/>
    <property type="evidence" value="ECO:0007669"/>
    <property type="project" value="InterPro"/>
</dbReference>
<feature type="transmembrane region" description="Helical" evidence="7">
    <location>
        <begin position="303"/>
        <end position="321"/>
    </location>
</feature>
<dbReference type="Gene3D" id="1.20.1730.10">
    <property type="entry name" value="Sodium/glucose cotransporter"/>
    <property type="match status" value="1"/>
</dbReference>
<proteinExistence type="inferred from homology"/>
<comment type="subcellular location">
    <subcellularLocation>
        <location evidence="1">Membrane</location>
        <topology evidence="1">Multi-pass membrane protein</topology>
    </subcellularLocation>
</comment>
<feature type="transmembrane region" description="Helical" evidence="7">
    <location>
        <begin position="341"/>
        <end position="365"/>
    </location>
</feature>
<evidence type="ECO:0000256" key="1">
    <source>
        <dbReference type="ARBA" id="ARBA00004141"/>
    </source>
</evidence>
<evidence type="ECO:0008006" key="9">
    <source>
        <dbReference type="Google" id="ProtNLM"/>
    </source>
</evidence>
<feature type="transmembrane region" description="Helical" evidence="7">
    <location>
        <begin position="109"/>
        <end position="129"/>
    </location>
</feature>
<evidence type="ECO:0000256" key="7">
    <source>
        <dbReference type="SAM" id="Phobius"/>
    </source>
</evidence>
<dbReference type="InterPro" id="IPR001734">
    <property type="entry name" value="Na/solute_symporter"/>
</dbReference>
<dbReference type="EMBL" id="UOGL01000670">
    <property type="protein sequence ID" value="VAX42604.1"/>
    <property type="molecule type" value="Genomic_DNA"/>
</dbReference>
<feature type="transmembrane region" description="Helical" evidence="7">
    <location>
        <begin position="184"/>
        <end position="202"/>
    </location>
</feature>
<feature type="transmembrane region" description="Helical" evidence="7">
    <location>
        <begin position="478"/>
        <end position="498"/>
    </location>
</feature>
<sequence>MVRTVYPTRLPNGSLLLNNMLDYEMVPLGSTFRSLTSSASSFFSSLLLFWLCQVKVCERKMFETNFTSLDWGIVIVYLVGTGILGMFVNKYIHNASDYLVGGRSAGTSLSIASFIGTGLGLVTLMYASMGGFNKGFSFLLVPTIAFVAYIMLGSTGFVIKRLREMKLTTLPEFFEKRFSRKVRVTSGIIAVLAGILNMGIFPKMGAIFITYVTGMGGEQSELTVNIITSLLIVLVLVYTVMGGMVAVMVTDYIQFVVLSIGLGLGLWFCFNSPGLGWDEMVTTWSKAKGAAAFNPVHEKSYGWTYLFFQIFVITFAGFCWAPEATRALTTENSSTTKKTFLFGAPGFFVRMAIPAVWGIAAFVFVSKHPELKDVFFGKEPIHAAAAMPLLLGNVIPMGLLGLLVAGLLAAFMSTHDSYLLSWASIISQDIIAPLKRVDRLSDQESIFFTRVSVVVIGAFLLFWGIWYELPESVWDYMSITGTVYVAGSGVALIGGMYWKRASSTGALLSMFGGLFAILGLKPIVEPTQFFLDSRLHSKCEYWLNGYSISLSVFGICALLFIFGSLAFPDKQQPATLEGEIS</sequence>
<feature type="transmembrane region" description="Helical" evidence="7">
    <location>
        <begin position="445"/>
        <end position="466"/>
    </location>
</feature>
<dbReference type="PROSITE" id="PS50283">
    <property type="entry name" value="NA_SOLUT_SYMP_3"/>
    <property type="match status" value="1"/>
</dbReference>
<keyword evidence="5 7" id="KW-1133">Transmembrane helix</keyword>
<accession>A0A3B1E0V9</accession>
<evidence type="ECO:0000256" key="5">
    <source>
        <dbReference type="ARBA" id="ARBA00022989"/>
    </source>
</evidence>
<evidence type="ECO:0000256" key="2">
    <source>
        <dbReference type="ARBA" id="ARBA00006434"/>
    </source>
</evidence>
<name>A0A3B1E0V9_9ZZZZ</name>
<feature type="transmembrane region" description="Helical" evidence="7">
    <location>
        <begin position="222"/>
        <end position="240"/>
    </location>
</feature>
<comment type="similarity">
    <text evidence="2">Belongs to the sodium:solute symporter (SSF) (TC 2.A.21) family.</text>
</comment>
<dbReference type="PANTHER" id="PTHR48086">
    <property type="entry name" value="SODIUM/PROLINE SYMPORTER-RELATED"/>
    <property type="match status" value="1"/>
</dbReference>
<dbReference type="AlphaFoldDB" id="A0A3B1E0V9"/>
<dbReference type="InterPro" id="IPR038377">
    <property type="entry name" value="Na/Glc_symporter_sf"/>
</dbReference>
<feature type="transmembrane region" description="Helical" evidence="7">
    <location>
        <begin position="71"/>
        <end position="88"/>
    </location>
</feature>
<evidence type="ECO:0000256" key="6">
    <source>
        <dbReference type="ARBA" id="ARBA00023136"/>
    </source>
</evidence>
<keyword evidence="6 7" id="KW-0472">Membrane</keyword>
<feature type="transmembrane region" description="Helical" evidence="7">
    <location>
        <begin position="385"/>
        <end position="411"/>
    </location>
</feature>
<keyword evidence="3" id="KW-0813">Transport</keyword>